<feature type="compositionally biased region" description="Basic and acidic residues" evidence="1">
    <location>
        <begin position="157"/>
        <end position="170"/>
    </location>
</feature>
<evidence type="ECO:0000256" key="1">
    <source>
        <dbReference type="SAM" id="MobiDB-lite"/>
    </source>
</evidence>
<accession>A0ABN8ZDK4</accession>
<dbReference type="EMBL" id="OX459968">
    <property type="protein sequence ID" value="CAI9171975.1"/>
    <property type="molecule type" value="Genomic_DNA"/>
</dbReference>
<dbReference type="Proteomes" id="UP001176941">
    <property type="component" value="Chromosome 32"/>
</dbReference>
<name>A0ABN8ZDK4_RANTA</name>
<organism evidence="2 3">
    <name type="scientific">Rangifer tarandus platyrhynchus</name>
    <name type="common">Svalbard reindeer</name>
    <dbReference type="NCBI Taxonomy" id="3082113"/>
    <lineage>
        <taxon>Eukaryota</taxon>
        <taxon>Metazoa</taxon>
        <taxon>Chordata</taxon>
        <taxon>Craniata</taxon>
        <taxon>Vertebrata</taxon>
        <taxon>Euteleostomi</taxon>
        <taxon>Mammalia</taxon>
        <taxon>Eutheria</taxon>
        <taxon>Laurasiatheria</taxon>
        <taxon>Artiodactyla</taxon>
        <taxon>Ruminantia</taxon>
        <taxon>Pecora</taxon>
        <taxon>Cervidae</taxon>
        <taxon>Odocoileinae</taxon>
        <taxon>Rangifer</taxon>
    </lineage>
</organism>
<feature type="region of interest" description="Disordered" evidence="1">
    <location>
        <begin position="134"/>
        <end position="170"/>
    </location>
</feature>
<reference evidence="2" key="1">
    <citation type="submission" date="2023-04" db="EMBL/GenBank/DDBJ databases">
        <authorList>
            <consortium name="ELIXIR-Norway"/>
        </authorList>
    </citation>
    <scope>NUCLEOTIDE SEQUENCE [LARGE SCALE GENOMIC DNA]</scope>
</reference>
<evidence type="ECO:0000313" key="2">
    <source>
        <dbReference type="EMBL" id="CAI9171975.1"/>
    </source>
</evidence>
<evidence type="ECO:0000313" key="3">
    <source>
        <dbReference type="Proteomes" id="UP001176941"/>
    </source>
</evidence>
<gene>
    <name evidence="2" type="ORF">MRATA1EN1_LOCUS20937</name>
</gene>
<keyword evidence="3" id="KW-1185">Reference proteome</keyword>
<sequence>MVLNLRLPCWALGKLSPGPTEQPHSSRRPSVLSTMRVCIRHSIYHCFKRSVGDAGACWEGSSALLILLIQMLISEEDVLLDLNPGILALRIRSPEPSEHSWLTLETRDSWLPKLIMKPALTERYTKRKREKYEALKESKAVSPGPGRACSISASQSRTHESTKTPEESVH</sequence>
<proteinExistence type="predicted"/>
<protein>
    <submittedName>
        <fullName evidence="2">Uncharacterized protein</fullName>
    </submittedName>
</protein>